<protein>
    <submittedName>
        <fullName evidence="3">Uncharacterized protein</fullName>
    </submittedName>
</protein>
<proteinExistence type="predicted"/>
<feature type="region of interest" description="Disordered" evidence="1">
    <location>
        <begin position="63"/>
        <end position="115"/>
    </location>
</feature>
<gene>
    <name evidence="3" type="ORF">SAMN05216199_1158</name>
</gene>
<dbReference type="AlphaFoldDB" id="A0A1H9RWN5"/>
<keyword evidence="2" id="KW-1133">Transmembrane helix</keyword>
<reference evidence="4" key="1">
    <citation type="submission" date="2016-10" db="EMBL/GenBank/DDBJ databases">
        <authorList>
            <person name="Varghese N."/>
            <person name="Submissions S."/>
        </authorList>
    </citation>
    <scope>NUCLEOTIDE SEQUENCE [LARGE SCALE GENOMIC DNA]</scope>
    <source>
        <strain evidence="4">CGMCC 1.6963</strain>
    </source>
</reference>
<sequence>MSDTHELDELLQRATAPHMHFDPAAAIATGRRVRRRRRIATAGGALAAVTAVGIAVTAAVPGSAPLLPAGPSKTSTASPKPTGSAGPSATQRCFPSDAERGTAWAGGSAKGSQRGGKVVVEATVREGCGEDVVGVGDLGGDAQVTVMFKAAPTSAQWVVADAAVLFLPKGQRPCGYSFGTDLPAPTTLPQANGWDLVIQPVPSKLLRKAAATGTVDLCEGSTPVTRGLKQIGWNGPGTQWYEDHKRNAATQGSGTATTGCDLDTLVGSTVPGAVQWVDETLTIPGAGRLTVDAQTHPGCTGDGHTSSWDPTQRAARLEVDVPAVPTKGFWDTVWMGGDAPTGVFLVPPGQSLCDIDFSRSGLKATPKLSAPQRVSLRDGWTLVAQPLPRVDNMQTLSASFCTGKEVTTTGVTPSS</sequence>
<feature type="transmembrane region" description="Helical" evidence="2">
    <location>
        <begin position="39"/>
        <end position="60"/>
    </location>
</feature>
<dbReference type="EMBL" id="FOHB01000001">
    <property type="protein sequence ID" value="SER77200.1"/>
    <property type="molecule type" value="Genomic_DNA"/>
</dbReference>
<evidence type="ECO:0000313" key="4">
    <source>
        <dbReference type="Proteomes" id="UP000199019"/>
    </source>
</evidence>
<feature type="compositionally biased region" description="Polar residues" evidence="1">
    <location>
        <begin position="72"/>
        <end position="93"/>
    </location>
</feature>
<dbReference type="STRING" id="587636.SAMN05216199_1158"/>
<dbReference type="Proteomes" id="UP000199019">
    <property type="component" value="Unassembled WGS sequence"/>
</dbReference>
<dbReference type="OrthoDB" id="10005827at2"/>
<accession>A0A1H9RWN5</accession>
<evidence type="ECO:0000256" key="1">
    <source>
        <dbReference type="SAM" id="MobiDB-lite"/>
    </source>
</evidence>
<organism evidence="3 4">
    <name type="scientific">Pedococcus cremeus</name>
    <dbReference type="NCBI Taxonomy" id="587636"/>
    <lineage>
        <taxon>Bacteria</taxon>
        <taxon>Bacillati</taxon>
        <taxon>Actinomycetota</taxon>
        <taxon>Actinomycetes</taxon>
        <taxon>Micrococcales</taxon>
        <taxon>Intrasporangiaceae</taxon>
        <taxon>Pedococcus</taxon>
    </lineage>
</organism>
<evidence type="ECO:0000256" key="2">
    <source>
        <dbReference type="SAM" id="Phobius"/>
    </source>
</evidence>
<keyword evidence="4" id="KW-1185">Reference proteome</keyword>
<name>A0A1H9RWN5_9MICO</name>
<keyword evidence="2" id="KW-0472">Membrane</keyword>
<evidence type="ECO:0000313" key="3">
    <source>
        <dbReference type="EMBL" id="SER77200.1"/>
    </source>
</evidence>
<keyword evidence="2" id="KW-0812">Transmembrane</keyword>
<dbReference type="RefSeq" id="WP_091756075.1">
    <property type="nucleotide sequence ID" value="NZ_FOHB01000001.1"/>
</dbReference>